<keyword evidence="1" id="KW-1133">Transmembrane helix</keyword>
<keyword evidence="1" id="KW-0472">Membrane</keyword>
<feature type="transmembrane region" description="Helical" evidence="1">
    <location>
        <begin position="64"/>
        <end position="85"/>
    </location>
</feature>
<keyword evidence="3" id="KW-0328">Glycosyltransferase</keyword>
<dbReference type="Proteomes" id="UP001319180">
    <property type="component" value="Unassembled WGS sequence"/>
</dbReference>
<dbReference type="Pfam" id="PF00534">
    <property type="entry name" value="Glycos_transf_1"/>
    <property type="match status" value="1"/>
</dbReference>
<dbReference type="EC" id="2.4.-.-" evidence="3"/>
<evidence type="ECO:0000313" key="4">
    <source>
        <dbReference type="Proteomes" id="UP001319180"/>
    </source>
</evidence>
<dbReference type="InterPro" id="IPR001296">
    <property type="entry name" value="Glyco_trans_1"/>
</dbReference>
<dbReference type="Gene3D" id="3.40.50.2000">
    <property type="entry name" value="Glycogen Phosphorylase B"/>
    <property type="match status" value="1"/>
</dbReference>
<feature type="domain" description="Glycosyl transferase family 1" evidence="2">
    <location>
        <begin position="200"/>
        <end position="268"/>
    </location>
</feature>
<sequence length="344" mass="39096">MAKILYIKKKPTTVKWSDVLQRQFEALWRLSGGNVDLYEVDTGGLLAYGKNILRIGRLMRQNKYSVVYVNHVICAYPFVLSRWFYGKKGAATVLALHETEPVLGWQFVRAHSDMLSTKEKVRYTKFLQWPLPFFDRLLVLNNRQRTNTALAQRYVQQNYLGVDPEAFSGPGQHDLKAGAPFQIFFPHNPGRPEKGFALTERAIENLPFTFHLTVGGHIAHPDMPAAYHKSHVVMLTGMYETYSLVLLEAMAADRFIIATKEIGLVENLLELYTVEALEAYGLFVVNPAVADVRQALIRAQAVAAVKKPATRALLLQEKLTEKDCNERLYEFLTNFHGLQFTPHA</sequence>
<proteinExistence type="predicted"/>
<dbReference type="GO" id="GO:0016757">
    <property type="term" value="F:glycosyltransferase activity"/>
    <property type="evidence" value="ECO:0007669"/>
    <property type="project" value="UniProtKB-KW"/>
</dbReference>
<name>A0AAP2DFK2_9BACT</name>
<gene>
    <name evidence="3" type="ORF">KK078_26740</name>
</gene>
<protein>
    <submittedName>
        <fullName evidence="3">Glycosyltransferase</fullName>
        <ecNumber evidence="3">2.4.-.-</ecNumber>
    </submittedName>
</protein>
<evidence type="ECO:0000313" key="3">
    <source>
        <dbReference type="EMBL" id="MBT1690191.1"/>
    </source>
</evidence>
<dbReference type="AlphaFoldDB" id="A0AAP2DFK2"/>
<evidence type="ECO:0000259" key="2">
    <source>
        <dbReference type="Pfam" id="PF00534"/>
    </source>
</evidence>
<keyword evidence="3" id="KW-0808">Transferase</keyword>
<reference evidence="3 4" key="1">
    <citation type="submission" date="2021-05" db="EMBL/GenBank/DDBJ databases">
        <title>A Polyphasic approach of four new species of the genus Ohtaekwangia: Ohtaekwangia histidinii sp. nov., Ohtaekwangia cretensis sp. nov., Ohtaekwangia indiensis sp. nov., Ohtaekwangia reichenbachii sp. nov. from diverse environment.</title>
        <authorList>
            <person name="Octaviana S."/>
        </authorList>
    </citation>
    <scope>NUCLEOTIDE SEQUENCE [LARGE SCALE GENOMIC DNA]</scope>
    <source>
        <strain evidence="3 4">PWU37</strain>
    </source>
</reference>
<keyword evidence="1" id="KW-0812">Transmembrane</keyword>
<keyword evidence="4" id="KW-1185">Reference proteome</keyword>
<accession>A0AAP2DFK2</accession>
<comment type="caution">
    <text evidence="3">The sequence shown here is derived from an EMBL/GenBank/DDBJ whole genome shotgun (WGS) entry which is preliminary data.</text>
</comment>
<evidence type="ECO:0000256" key="1">
    <source>
        <dbReference type="SAM" id="Phobius"/>
    </source>
</evidence>
<dbReference type="SUPFAM" id="SSF53756">
    <property type="entry name" value="UDP-Glycosyltransferase/glycogen phosphorylase"/>
    <property type="match status" value="1"/>
</dbReference>
<dbReference type="RefSeq" id="WP_254093410.1">
    <property type="nucleotide sequence ID" value="NZ_JAHESC010000058.1"/>
</dbReference>
<dbReference type="EMBL" id="JAHESC010000058">
    <property type="protein sequence ID" value="MBT1690191.1"/>
    <property type="molecule type" value="Genomic_DNA"/>
</dbReference>
<organism evidence="3 4">
    <name type="scientific">Dawidia soli</name>
    <dbReference type="NCBI Taxonomy" id="2782352"/>
    <lineage>
        <taxon>Bacteria</taxon>
        <taxon>Pseudomonadati</taxon>
        <taxon>Bacteroidota</taxon>
        <taxon>Cytophagia</taxon>
        <taxon>Cytophagales</taxon>
        <taxon>Chryseotaleaceae</taxon>
        <taxon>Dawidia</taxon>
    </lineage>
</organism>